<dbReference type="KEGG" id="dosa:Os01g0847800"/>
<accession>A0A0N7KE23</accession>
<gene>
    <name evidence="2" type="ordered locus">Os01g0847800</name>
</gene>
<dbReference type="InterPro" id="IPR023210">
    <property type="entry name" value="NADP_OxRdtase_dom"/>
</dbReference>
<evidence type="ECO:0000259" key="1">
    <source>
        <dbReference type="Pfam" id="PF00248"/>
    </source>
</evidence>
<evidence type="ECO:0000313" key="2">
    <source>
        <dbReference type="EMBL" id="BAH91382.1"/>
    </source>
</evidence>
<proteinExistence type="predicted"/>
<sequence length="81" mass="8685">MATHFTLNTGARIPSVGLGTYKAGTGVVADVVSAAVKAGYRHIDCAPLYKNEQEIGGALKKLFDDGVVKREDLFITSKIWC</sequence>
<dbReference type="Gramene" id="Os01t0847800-01">
    <property type="protein sequence ID" value="Os01t0847800-01"/>
    <property type="gene ID" value="Os01g0847800"/>
</dbReference>
<dbReference type="OMA" id="AVKFGYR"/>
<reference evidence="3" key="2">
    <citation type="journal article" date="2008" name="Nucleic Acids Res.">
        <title>The rice annotation project database (RAP-DB): 2008 update.</title>
        <authorList>
            <consortium name="The rice annotation project (RAP)"/>
        </authorList>
    </citation>
    <scope>GENOME REANNOTATION</scope>
    <source>
        <strain evidence="3">cv. Nipponbare</strain>
    </source>
</reference>
<reference evidence="2 3" key="1">
    <citation type="journal article" date="2005" name="Nature">
        <title>The map-based sequence of the rice genome.</title>
        <authorList>
            <consortium name="International rice genome sequencing project (IRGSP)"/>
            <person name="Matsumoto T."/>
            <person name="Wu J."/>
            <person name="Kanamori H."/>
            <person name="Katayose Y."/>
            <person name="Fujisawa M."/>
            <person name="Namiki N."/>
            <person name="Mizuno H."/>
            <person name="Yamamoto K."/>
            <person name="Antonio B.A."/>
            <person name="Baba T."/>
            <person name="Sakata K."/>
            <person name="Nagamura Y."/>
            <person name="Aoki H."/>
            <person name="Arikawa K."/>
            <person name="Arita K."/>
            <person name="Bito T."/>
            <person name="Chiden Y."/>
            <person name="Fujitsuka N."/>
            <person name="Fukunaka R."/>
            <person name="Hamada M."/>
            <person name="Harada C."/>
            <person name="Hayashi A."/>
            <person name="Hijishita S."/>
            <person name="Honda M."/>
            <person name="Hosokawa S."/>
            <person name="Ichikawa Y."/>
            <person name="Idonuma A."/>
            <person name="Iijima M."/>
            <person name="Ikeda M."/>
            <person name="Ikeno M."/>
            <person name="Ito K."/>
            <person name="Ito S."/>
            <person name="Ito T."/>
            <person name="Ito Y."/>
            <person name="Ito Y."/>
            <person name="Iwabuchi A."/>
            <person name="Kamiya K."/>
            <person name="Karasawa W."/>
            <person name="Kurita K."/>
            <person name="Katagiri S."/>
            <person name="Kikuta A."/>
            <person name="Kobayashi H."/>
            <person name="Kobayashi N."/>
            <person name="Machita K."/>
            <person name="Maehara T."/>
            <person name="Masukawa M."/>
            <person name="Mizubayashi T."/>
            <person name="Mukai Y."/>
            <person name="Nagasaki H."/>
            <person name="Nagata Y."/>
            <person name="Naito S."/>
            <person name="Nakashima M."/>
            <person name="Nakama Y."/>
            <person name="Nakamichi Y."/>
            <person name="Nakamura M."/>
            <person name="Meguro A."/>
            <person name="Negishi M."/>
            <person name="Ohta I."/>
            <person name="Ohta T."/>
            <person name="Okamoto M."/>
            <person name="Ono N."/>
            <person name="Saji S."/>
            <person name="Sakaguchi M."/>
            <person name="Sakai K."/>
            <person name="Shibata M."/>
            <person name="Shimokawa T."/>
            <person name="Song J."/>
            <person name="Takazaki Y."/>
            <person name="Terasawa K."/>
            <person name="Tsugane M."/>
            <person name="Tsuji K."/>
            <person name="Ueda S."/>
            <person name="Waki K."/>
            <person name="Yamagata H."/>
            <person name="Yamamoto M."/>
            <person name="Yamamoto S."/>
            <person name="Yamane H."/>
            <person name="Yoshiki S."/>
            <person name="Yoshihara R."/>
            <person name="Yukawa K."/>
            <person name="Zhong H."/>
            <person name="Yano M."/>
            <person name="Yuan Q."/>
            <person name="Ouyang S."/>
            <person name="Liu J."/>
            <person name="Jones K.M."/>
            <person name="Gansberger K."/>
            <person name="Moffat K."/>
            <person name="Hill J."/>
            <person name="Bera J."/>
            <person name="Fadrosh D."/>
            <person name="Jin S."/>
            <person name="Johri S."/>
            <person name="Kim M."/>
            <person name="Overton L."/>
            <person name="Reardon M."/>
            <person name="Tsitrin T."/>
            <person name="Vuong H."/>
            <person name="Weaver B."/>
            <person name="Ciecko A."/>
            <person name="Tallon L."/>
            <person name="Jackson J."/>
            <person name="Pai G."/>
            <person name="Aken S.V."/>
            <person name="Utterback T."/>
            <person name="Reidmuller S."/>
            <person name="Feldblyum T."/>
            <person name="Hsiao J."/>
            <person name="Zismann V."/>
            <person name="Iobst S."/>
            <person name="de Vazeille A.R."/>
            <person name="Buell C.R."/>
            <person name="Ying K."/>
            <person name="Li Y."/>
            <person name="Lu T."/>
            <person name="Huang Y."/>
            <person name="Zhao Q."/>
            <person name="Feng Q."/>
            <person name="Zhang L."/>
            <person name="Zhu J."/>
            <person name="Weng Q."/>
            <person name="Mu J."/>
            <person name="Lu Y."/>
            <person name="Fan D."/>
            <person name="Liu Y."/>
            <person name="Guan J."/>
            <person name="Zhang Y."/>
            <person name="Yu S."/>
            <person name="Liu X."/>
            <person name="Zhang Y."/>
            <person name="Hong G."/>
            <person name="Han B."/>
            <person name="Choisne N."/>
            <person name="Demange N."/>
            <person name="Orjeda G."/>
            <person name="Samain S."/>
            <person name="Cattolico L."/>
            <person name="Pelletier E."/>
            <person name="Couloux A."/>
            <person name="Segurens B."/>
            <person name="Wincker P."/>
            <person name="D'Hont A."/>
            <person name="Scarpelli C."/>
            <person name="Weissenbach J."/>
            <person name="Salanoubat M."/>
            <person name="Quetier F."/>
            <person name="Yu Y."/>
            <person name="Kim H.R."/>
            <person name="Rambo T."/>
            <person name="Currie J."/>
            <person name="Collura K."/>
            <person name="Luo M."/>
            <person name="Yang T."/>
            <person name="Ammiraju J.S.S."/>
            <person name="Engler F."/>
            <person name="Soderlund C."/>
            <person name="Wing R.A."/>
            <person name="Palmer L.E."/>
            <person name="de la Bastide M."/>
            <person name="Spiegel L."/>
            <person name="Nascimento L."/>
            <person name="Zutavern T."/>
            <person name="O'Shaughnessy A."/>
            <person name="Dike S."/>
            <person name="Dedhia N."/>
            <person name="Preston R."/>
            <person name="Balija V."/>
            <person name="McCombie W.R."/>
            <person name="Chow T."/>
            <person name="Chen H."/>
            <person name="Chung M."/>
            <person name="Chen C."/>
            <person name="Shaw J."/>
            <person name="Wu H."/>
            <person name="Hsiao K."/>
            <person name="Chao Y."/>
            <person name="Chu M."/>
            <person name="Cheng C."/>
            <person name="Hour A."/>
            <person name="Lee P."/>
            <person name="Lin S."/>
            <person name="Lin Y."/>
            <person name="Liou J."/>
            <person name="Liu S."/>
            <person name="Hsing Y."/>
            <person name="Raghuvanshi S."/>
            <person name="Mohanty A."/>
            <person name="Bharti A.K."/>
            <person name="Gaur A."/>
            <person name="Gupta V."/>
            <person name="Kumar D."/>
            <person name="Ravi V."/>
            <person name="Vij S."/>
            <person name="Kapur A."/>
            <person name="Khurana P."/>
            <person name="Khurana P."/>
            <person name="Khurana J.P."/>
            <person name="Tyagi A.K."/>
            <person name="Gaikwad K."/>
            <person name="Singh A."/>
            <person name="Dalal V."/>
            <person name="Srivastava S."/>
            <person name="Dixit A."/>
            <person name="Pal A.K."/>
            <person name="Ghazi I.A."/>
            <person name="Yadav M."/>
            <person name="Pandit A."/>
            <person name="Bhargava A."/>
            <person name="Sureshbabu K."/>
            <person name="Batra K."/>
            <person name="Sharma T.R."/>
            <person name="Mohapatra T."/>
            <person name="Singh N.K."/>
            <person name="Messing J."/>
            <person name="Nelson A.B."/>
            <person name="Fuks G."/>
            <person name="Kavchok S."/>
            <person name="Keizer G."/>
            <person name="Linton E."/>
            <person name="Llaca V."/>
            <person name="Song R."/>
            <person name="Tanyolac B."/>
            <person name="Young S."/>
            <person name="Ho-Il K."/>
            <person name="Hahn J.H."/>
            <person name="Sangsakoo G."/>
            <person name="Vanavichit A."/>
            <person name="de Mattos Luiz.A.T."/>
            <person name="Zimmer P.D."/>
            <person name="Malone G."/>
            <person name="Dellagostin O."/>
            <person name="de Oliveira A.C."/>
            <person name="Bevan M."/>
            <person name="Bancroft I."/>
            <person name="Minx P."/>
            <person name="Cordum H."/>
            <person name="Wilson R."/>
            <person name="Cheng Z."/>
            <person name="Jin W."/>
            <person name="Jiang J."/>
            <person name="Leong S.A."/>
            <person name="Iwama H."/>
            <person name="Gojobori T."/>
            <person name="Itoh T."/>
            <person name="Niimura Y."/>
            <person name="Fujii Y."/>
            <person name="Habara T."/>
            <person name="Sakai H."/>
            <person name="Sato Y."/>
            <person name="Wilson G."/>
            <person name="Kumar K."/>
            <person name="McCouch S."/>
            <person name="Juretic N."/>
            <person name="Hoen D."/>
            <person name="Wright S."/>
            <person name="Bruskiewich R."/>
            <person name="Bureau T."/>
            <person name="Miyao A."/>
            <person name="Hirochika H."/>
            <person name="Nishikawa T."/>
            <person name="Kadowaki K."/>
            <person name="Sugiura M."/>
            <person name="Burr B."/>
            <person name="Sasaki T."/>
        </authorList>
    </citation>
    <scope>NUCLEOTIDE SEQUENCE [LARGE SCALE GENOMIC DNA]</scope>
    <source>
        <strain evidence="3">cv. Nipponbare</strain>
    </source>
</reference>
<dbReference type="InterPro" id="IPR018170">
    <property type="entry name" value="Aldo/ket_reductase_CS"/>
</dbReference>
<dbReference type="GO" id="GO:0016491">
    <property type="term" value="F:oxidoreductase activity"/>
    <property type="evidence" value="ECO:0007669"/>
    <property type="project" value="InterPro"/>
</dbReference>
<dbReference type="EMBL" id="AP008207">
    <property type="protein sequence ID" value="BAH91382.1"/>
    <property type="molecule type" value="Genomic_DNA"/>
</dbReference>
<dbReference type="AlphaFoldDB" id="A0A0N7KE23"/>
<dbReference type="SMR" id="A0A0N7KE23"/>
<dbReference type="SUPFAM" id="SSF51430">
    <property type="entry name" value="NAD(P)-linked oxidoreductase"/>
    <property type="match status" value="1"/>
</dbReference>
<dbReference type="PANTHER" id="PTHR11732">
    <property type="entry name" value="ALDO/KETO REDUCTASE"/>
    <property type="match status" value="1"/>
</dbReference>
<dbReference type="Gene3D" id="3.20.20.100">
    <property type="entry name" value="NADP-dependent oxidoreductase domain"/>
    <property type="match status" value="1"/>
</dbReference>
<dbReference type="Pfam" id="PF00248">
    <property type="entry name" value="Aldo_ket_red"/>
    <property type="match status" value="1"/>
</dbReference>
<dbReference type="PROSITE" id="PS00798">
    <property type="entry name" value="ALDOKETO_REDUCTASE_1"/>
    <property type="match status" value="1"/>
</dbReference>
<protein>
    <submittedName>
        <fullName evidence="2">Os01g0847800 protein</fullName>
    </submittedName>
</protein>
<feature type="domain" description="NADP-dependent oxidoreductase" evidence="1">
    <location>
        <begin position="17"/>
        <end position="79"/>
    </location>
</feature>
<name>A0A0N7KE23_ORYSJ</name>
<organism evidence="2 3">
    <name type="scientific">Oryza sativa subsp. japonica</name>
    <name type="common">Rice</name>
    <dbReference type="NCBI Taxonomy" id="39947"/>
    <lineage>
        <taxon>Eukaryota</taxon>
        <taxon>Viridiplantae</taxon>
        <taxon>Streptophyta</taxon>
        <taxon>Embryophyta</taxon>
        <taxon>Tracheophyta</taxon>
        <taxon>Spermatophyta</taxon>
        <taxon>Magnoliopsida</taxon>
        <taxon>Liliopsida</taxon>
        <taxon>Poales</taxon>
        <taxon>Poaceae</taxon>
        <taxon>BOP clade</taxon>
        <taxon>Oryzoideae</taxon>
        <taxon>Oryzeae</taxon>
        <taxon>Oryzinae</taxon>
        <taxon>Oryza</taxon>
        <taxon>Oryza sativa</taxon>
    </lineage>
</organism>
<dbReference type="InterPro" id="IPR036812">
    <property type="entry name" value="NAD(P)_OxRdtase_dom_sf"/>
</dbReference>
<dbReference type="InterPro" id="IPR020471">
    <property type="entry name" value="AKR"/>
</dbReference>
<evidence type="ECO:0000313" key="3">
    <source>
        <dbReference type="Proteomes" id="UP000000763"/>
    </source>
</evidence>
<dbReference type="Proteomes" id="UP000000763">
    <property type="component" value="Chromosome 1"/>
</dbReference>